<gene>
    <name evidence="5" type="ORF">NZK81_12580</name>
</gene>
<evidence type="ECO:0000313" key="5">
    <source>
        <dbReference type="EMBL" id="MCT2400391.1"/>
    </source>
</evidence>
<evidence type="ECO:0000256" key="4">
    <source>
        <dbReference type="SAM" id="SignalP"/>
    </source>
</evidence>
<feature type="signal peptide" evidence="4">
    <location>
        <begin position="1"/>
        <end position="19"/>
    </location>
</feature>
<comment type="caution">
    <text evidence="5">The sequence shown here is derived from an EMBL/GenBank/DDBJ whole genome shotgun (WGS) entry which is preliminary data.</text>
</comment>
<accession>A0ABT2I6G5</accession>
<dbReference type="PANTHER" id="PTHR30035:SF3">
    <property type="entry name" value="INTERMEMBRANE PHOSPHOLIPID TRANSPORT SYSTEM LIPOPROTEIN MLAA"/>
    <property type="match status" value="1"/>
</dbReference>
<dbReference type="PANTHER" id="PTHR30035">
    <property type="entry name" value="LIPOPROTEIN VACJ-RELATED"/>
    <property type="match status" value="1"/>
</dbReference>
<evidence type="ECO:0000256" key="1">
    <source>
        <dbReference type="ARBA" id="ARBA00010634"/>
    </source>
</evidence>
<dbReference type="PRINTS" id="PR01805">
    <property type="entry name" value="VACJLIPOPROT"/>
</dbReference>
<feature type="compositionally biased region" description="Low complexity" evidence="3">
    <location>
        <begin position="44"/>
        <end position="62"/>
    </location>
</feature>
<keyword evidence="5" id="KW-0449">Lipoprotein</keyword>
<feature type="region of interest" description="Disordered" evidence="3">
    <location>
        <begin position="22"/>
        <end position="67"/>
    </location>
</feature>
<organism evidence="5 6">
    <name type="scientific">Novosphingobium mangrovi</name>
    <name type="common">ex Huang et al. 2023</name>
    <dbReference type="NCBI Taxonomy" id="2976432"/>
    <lineage>
        <taxon>Bacteria</taxon>
        <taxon>Pseudomonadati</taxon>
        <taxon>Pseudomonadota</taxon>
        <taxon>Alphaproteobacteria</taxon>
        <taxon>Sphingomonadales</taxon>
        <taxon>Sphingomonadaceae</taxon>
        <taxon>Novosphingobium</taxon>
    </lineage>
</organism>
<protein>
    <submittedName>
        <fullName evidence="5">VacJ family lipoprotein</fullName>
    </submittedName>
</protein>
<dbReference type="RefSeq" id="WP_260046440.1">
    <property type="nucleotide sequence ID" value="NZ_JANZXA010000008.1"/>
</dbReference>
<reference evidence="5" key="1">
    <citation type="submission" date="2022-09" db="EMBL/GenBank/DDBJ databases">
        <title>Novosphingobium sp. Nov., a polycyclic aromatic hydrocarbon-degrading bacterium isolated form mangrove sediments in HongKong.</title>
        <authorList>
            <person name="Hu Z."/>
        </authorList>
    </citation>
    <scope>NUCLEOTIDE SEQUENCE</scope>
    <source>
        <strain evidence="5">HK4-1</strain>
    </source>
</reference>
<sequence length="329" mass="34837">MSVSMLALPVLLASAPVEAGDLPSTLPPIAAAQTSQEANPPSPADEATTAEQEQATGQQDAQSSAENAPADNTIIVTHRAASPADPVEAFNVVSYEAVQALDKAIVGPIARTYKRTLPEPIQDGVHNVLDNLDEPIVFVNFLLQLKPGKAIETLGRFVINTTLGLGGLFDVAKKKPFNLPRRSNGLADTLGYYGVGPGPYMFLPIIGATTLRDLLARPFDLAILPAIAPKPFARPEVALGKGVLSAVDERAQNDDKLTGFQESADPYVAQREEYLARRRAEIDVLKGRRKTVDGPLIESEDAPAAEPEAAPLQEAPADPAAMPETTGTP</sequence>
<feature type="chain" id="PRO_5046428746" evidence="4">
    <location>
        <begin position="20"/>
        <end position="329"/>
    </location>
</feature>
<dbReference type="Proteomes" id="UP001165583">
    <property type="component" value="Unassembled WGS sequence"/>
</dbReference>
<evidence type="ECO:0000256" key="2">
    <source>
        <dbReference type="ARBA" id="ARBA00022729"/>
    </source>
</evidence>
<dbReference type="InterPro" id="IPR007428">
    <property type="entry name" value="MlaA"/>
</dbReference>
<keyword evidence="6" id="KW-1185">Reference proteome</keyword>
<keyword evidence="2 4" id="KW-0732">Signal</keyword>
<proteinExistence type="inferred from homology"/>
<dbReference type="Pfam" id="PF04333">
    <property type="entry name" value="MlaA"/>
    <property type="match status" value="1"/>
</dbReference>
<evidence type="ECO:0000256" key="3">
    <source>
        <dbReference type="SAM" id="MobiDB-lite"/>
    </source>
</evidence>
<name>A0ABT2I6G5_9SPHN</name>
<comment type="similarity">
    <text evidence="1">Belongs to the MlaA family.</text>
</comment>
<dbReference type="EMBL" id="JANZXA010000008">
    <property type="protein sequence ID" value="MCT2400391.1"/>
    <property type="molecule type" value="Genomic_DNA"/>
</dbReference>
<feature type="region of interest" description="Disordered" evidence="3">
    <location>
        <begin position="290"/>
        <end position="329"/>
    </location>
</feature>
<evidence type="ECO:0000313" key="6">
    <source>
        <dbReference type="Proteomes" id="UP001165583"/>
    </source>
</evidence>
<feature type="compositionally biased region" description="Low complexity" evidence="3">
    <location>
        <begin position="304"/>
        <end position="321"/>
    </location>
</feature>